<feature type="transmembrane region" description="Helical" evidence="5">
    <location>
        <begin position="265"/>
        <end position="283"/>
    </location>
</feature>
<reference evidence="8" key="4">
    <citation type="submission" date="2020-09" db="EMBL/GenBank/DDBJ databases">
        <authorList>
            <person name="Sun Q."/>
            <person name="Ohkuma M."/>
        </authorList>
    </citation>
    <scope>NUCLEOTIDE SEQUENCE</scope>
    <source>
        <strain evidence="8">JCM 31740</strain>
    </source>
</reference>
<dbReference type="InterPro" id="IPR051084">
    <property type="entry name" value="H+-coupled_symporters"/>
</dbReference>
<feature type="transmembrane region" description="Helical" evidence="5">
    <location>
        <begin position="352"/>
        <end position="375"/>
    </location>
</feature>
<dbReference type="InterPro" id="IPR036259">
    <property type="entry name" value="MFS_trans_sf"/>
</dbReference>
<reference evidence="9" key="2">
    <citation type="submission" date="2018-04" db="EMBL/GenBank/DDBJ databases">
        <title>Complete genome sequence of Sulfodiicoccus acidiphilus strain HS-1.</title>
        <authorList>
            <person name="Sakai H.D."/>
            <person name="Kurosawa N."/>
        </authorList>
    </citation>
    <scope>NUCLEOTIDE SEQUENCE [LARGE SCALE GENOMIC DNA]</scope>
    <source>
        <strain evidence="9">HS-1</strain>
    </source>
</reference>
<dbReference type="InterPro" id="IPR011701">
    <property type="entry name" value="MFS"/>
</dbReference>
<evidence type="ECO:0000256" key="4">
    <source>
        <dbReference type="ARBA" id="ARBA00022847"/>
    </source>
</evidence>
<feature type="transmembrane region" description="Helical" evidence="5">
    <location>
        <begin position="33"/>
        <end position="58"/>
    </location>
</feature>
<feature type="domain" description="Major facilitator superfamily (MFS) profile" evidence="6">
    <location>
        <begin position="8"/>
        <end position="407"/>
    </location>
</feature>
<feature type="transmembrane region" description="Helical" evidence="5">
    <location>
        <begin position="381"/>
        <end position="403"/>
    </location>
</feature>
<keyword evidence="5" id="KW-0472">Membrane</keyword>
<feature type="transmembrane region" description="Helical" evidence="5">
    <location>
        <begin position="225"/>
        <end position="245"/>
    </location>
</feature>
<dbReference type="SUPFAM" id="SSF103473">
    <property type="entry name" value="MFS general substrate transporter"/>
    <property type="match status" value="1"/>
</dbReference>
<feature type="transmembrane region" description="Helical" evidence="5">
    <location>
        <begin position="318"/>
        <end position="340"/>
    </location>
</feature>
<reference evidence="7" key="3">
    <citation type="journal article" date="2019" name="BMC Res. Notes">
        <title>Complete genome sequence of the Sulfodiicoccus acidiphilus strain HS-1T, the first crenarchaeon that lacks polB3, isolated from an acidic hot spring in Ohwaku-dani, Hakone, Japan.</title>
        <authorList>
            <person name="Sakai H.D."/>
            <person name="Kurosawa N."/>
        </authorList>
    </citation>
    <scope>NUCLEOTIDE SEQUENCE</scope>
    <source>
        <strain evidence="7">HS-1</strain>
    </source>
</reference>
<dbReference type="EMBL" id="AP018553">
    <property type="protein sequence ID" value="BBD72195.1"/>
    <property type="molecule type" value="Genomic_DNA"/>
</dbReference>
<evidence type="ECO:0000313" key="9">
    <source>
        <dbReference type="Proteomes" id="UP000276741"/>
    </source>
</evidence>
<dbReference type="AlphaFoldDB" id="A0A348B1Z3"/>
<keyword evidence="9" id="KW-1185">Reference proteome</keyword>
<evidence type="ECO:0000313" key="8">
    <source>
        <dbReference type="EMBL" id="GGT94299.1"/>
    </source>
</evidence>
<dbReference type="GeneID" id="38666092"/>
<feature type="transmembrane region" description="Helical" evidence="5">
    <location>
        <begin position="5"/>
        <end position="21"/>
    </location>
</feature>
<name>A0A348B1Z3_9CREN</name>
<dbReference type="OrthoDB" id="117970at2157"/>
<protein>
    <submittedName>
        <fullName evidence="7">MFS transporter</fullName>
    </submittedName>
</protein>
<feature type="transmembrane region" description="Helical" evidence="5">
    <location>
        <begin position="79"/>
        <end position="98"/>
    </location>
</feature>
<keyword evidence="5" id="KW-1133">Transmembrane helix</keyword>
<evidence type="ECO:0000256" key="3">
    <source>
        <dbReference type="ARBA" id="ARBA00022475"/>
    </source>
</evidence>
<keyword evidence="4" id="KW-0769">Symport</keyword>
<dbReference type="PANTHER" id="PTHR43528:SF1">
    <property type="entry name" value="ALPHA-KETOGLUTARATE PERMEASE"/>
    <property type="match status" value="1"/>
</dbReference>
<evidence type="ECO:0000256" key="2">
    <source>
        <dbReference type="ARBA" id="ARBA00022448"/>
    </source>
</evidence>
<feature type="transmembrane region" description="Helical" evidence="5">
    <location>
        <begin position="110"/>
        <end position="133"/>
    </location>
</feature>
<keyword evidence="5" id="KW-0812">Transmembrane</keyword>
<dbReference type="KEGG" id="sacd:HS1genome_0584"/>
<dbReference type="RefSeq" id="WP_126449552.1">
    <property type="nucleotide sequence ID" value="NZ_AP018553.1"/>
</dbReference>
<evidence type="ECO:0000256" key="1">
    <source>
        <dbReference type="ARBA" id="ARBA00004651"/>
    </source>
</evidence>
<dbReference type="Gene3D" id="1.20.1250.20">
    <property type="entry name" value="MFS general substrate transporter like domains"/>
    <property type="match status" value="2"/>
</dbReference>
<dbReference type="Proteomes" id="UP000276741">
    <property type="component" value="Chromosome"/>
</dbReference>
<comment type="subcellular location">
    <subcellularLocation>
        <location evidence="1">Cell membrane</location>
        <topology evidence="1">Multi-pass membrane protein</topology>
    </subcellularLocation>
</comment>
<sequence>MNRELAKLAVLNLIAYTFLVYNNSTLTFFNSPYLSAVFFGSSSYLSLAATIGSAALGLAMRPIGGWTLGPLGDRLGRRALTRIGSVGSVVPLLVVAMLPGYRTLGLTASVTFLSLLGVQGFFTGGLTGGINVIGLESLEERDRGWFSGSGMAVSGTSFLVATAVYSVLVVALGQNQYALWGWRIMFLTSSLMLLFGFVLPESKKFGGSKARRTVSYVVRTYRRRFVLAASLTALWGSLAFTAEGLLPTFLLKVDHLSSIQVSEALLVYSIFTAASGFLGGALSEVKGRKFVSGVGALLALAGVPLYLALAGARSPDEVVAIVAPLSFVLVFGGGAVMVLVNESFPTEVRSTGVSISWNLGFMTAGITSLLLSYIASIVGNLALVEAVGTGGLALTTMLVTSYYEETRGAMDRT</sequence>
<evidence type="ECO:0000256" key="5">
    <source>
        <dbReference type="SAM" id="Phobius"/>
    </source>
</evidence>
<accession>A0A348B1Z3</accession>
<organism evidence="7 9">
    <name type="scientific">Sulfodiicoccus acidiphilus</name>
    <dbReference type="NCBI Taxonomy" id="1670455"/>
    <lineage>
        <taxon>Archaea</taxon>
        <taxon>Thermoproteota</taxon>
        <taxon>Thermoprotei</taxon>
        <taxon>Sulfolobales</taxon>
        <taxon>Sulfolobaceae</taxon>
        <taxon>Sulfodiicoccus</taxon>
    </lineage>
</organism>
<evidence type="ECO:0000313" key="7">
    <source>
        <dbReference type="EMBL" id="BBD72195.1"/>
    </source>
</evidence>
<gene>
    <name evidence="8" type="ORF">GCM10007116_09860</name>
    <name evidence="7" type="ORF">HS1genome_0584</name>
</gene>
<dbReference type="Pfam" id="PF07690">
    <property type="entry name" value="MFS_1"/>
    <property type="match status" value="1"/>
</dbReference>
<feature type="transmembrane region" description="Helical" evidence="5">
    <location>
        <begin position="290"/>
        <end position="312"/>
    </location>
</feature>
<dbReference type="PROSITE" id="PS50850">
    <property type="entry name" value="MFS"/>
    <property type="match status" value="1"/>
</dbReference>
<keyword evidence="2" id="KW-0813">Transport</keyword>
<keyword evidence="3" id="KW-1003">Cell membrane</keyword>
<proteinExistence type="predicted"/>
<reference evidence="8" key="1">
    <citation type="journal article" date="2014" name="Int. J. Syst. Evol. Microbiol.">
        <title>Complete genome sequence of Corynebacterium casei LMG S-19264T (=DSM 44701T), isolated from a smear-ripened cheese.</title>
        <authorList>
            <consortium name="US DOE Joint Genome Institute (JGI-PGF)"/>
            <person name="Walter F."/>
            <person name="Albersmeier A."/>
            <person name="Kalinowski J."/>
            <person name="Ruckert C."/>
        </authorList>
    </citation>
    <scope>NUCLEOTIDE SEQUENCE</scope>
    <source>
        <strain evidence="8">JCM 31740</strain>
    </source>
</reference>
<dbReference type="PANTHER" id="PTHR43528">
    <property type="entry name" value="ALPHA-KETOGLUTARATE PERMEASE"/>
    <property type="match status" value="1"/>
</dbReference>
<dbReference type="GO" id="GO:0005886">
    <property type="term" value="C:plasma membrane"/>
    <property type="evidence" value="ECO:0007669"/>
    <property type="project" value="UniProtKB-SubCell"/>
</dbReference>
<dbReference type="InterPro" id="IPR020846">
    <property type="entry name" value="MFS_dom"/>
</dbReference>
<evidence type="ECO:0000259" key="6">
    <source>
        <dbReference type="PROSITE" id="PS50850"/>
    </source>
</evidence>
<dbReference type="EMBL" id="BMQS01000008">
    <property type="protein sequence ID" value="GGT94299.1"/>
    <property type="molecule type" value="Genomic_DNA"/>
</dbReference>
<feature type="transmembrane region" description="Helical" evidence="5">
    <location>
        <begin position="145"/>
        <end position="168"/>
    </location>
</feature>
<dbReference type="CDD" id="cd17316">
    <property type="entry name" value="MFS_SV2_like"/>
    <property type="match status" value="1"/>
</dbReference>
<dbReference type="GO" id="GO:0015293">
    <property type="term" value="F:symporter activity"/>
    <property type="evidence" value="ECO:0007669"/>
    <property type="project" value="UniProtKB-KW"/>
</dbReference>
<dbReference type="Proteomes" id="UP000616143">
    <property type="component" value="Unassembled WGS sequence"/>
</dbReference>
<feature type="transmembrane region" description="Helical" evidence="5">
    <location>
        <begin position="180"/>
        <end position="199"/>
    </location>
</feature>